<feature type="transmembrane region" description="Helical" evidence="12">
    <location>
        <begin position="306"/>
        <end position="329"/>
    </location>
</feature>
<comment type="function">
    <text evidence="1">Intramembrane-cleaving aspartic protease (I-CLiP) that cleaves type II membrane signal peptides in the hydrophobic plane of the membrane.</text>
</comment>
<dbReference type="GO" id="GO:0010008">
    <property type="term" value="C:endosome membrane"/>
    <property type="evidence" value="ECO:0007669"/>
    <property type="project" value="UniProtKB-SubCell"/>
</dbReference>
<dbReference type="GO" id="GO:0098553">
    <property type="term" value="C:lumenal side of endoplasmic reticulum membrane"/>
    <property type="evidence" value="ECO:0007669"/>
    <property type="project" value="TreeGrafter"/>
</dbReference>
<dbReference type="GO" id="GO:0033619">
    <property type="term" value="P:membrane protein proteolysis"/>
    <property type="evidence" value="ECO:0007669"/>
    <property type="project" value="TreeGrafter"/>
</dbReference>
<protein>
    <recommendedName>
        <fullName evidence="13">PA domain-containing protein</fullName>
    </recommendedName>
</protein>
<evidence type="ECO:0000259" key="13">
    <source>
        <dbReference type="Pfam" id="PF02225"/>
    </source>
</evidence>
<feature type="transmembrane region" description="Helical" evidence="12">
    <location>
        <begin position="401"/>
        <end position="419"/>
    </location>
</feature>
<sequence>MPSSRGSAGDVVDNESADSAAVVGGGNGAESLLAGGVPNLSLDFLGVDLQALSLELDAYGGLGVHIELVASIAGKEVKVENWIDGVEGRIYNGVTARFGSLLPEKPENSVRTPAIFSNPVDCCSNSTSKLSGSVALCIRGGCDFTVKAEFAQAGGATGMLVINDAEDLFEMVCSNSSEANISIPVVMITKSAGEGLNNSLISGRKVEILLYAPPRPLVDFSVAFLWLMSVGTIVCASLWSDFTSPEKSDERYNELCPKESSIAETARDDFDKEIVHIDSKGAIIFVIAASTFLVLLFFFMSSWFVWVLIVLFCIGGIEGMHNCIVSLTVRKGRSCGQKTVSVPLFGETSIFSLVVLLFCVTFAVFWAATRQESYSWIGQDILGICLMITVLQLARLPNIKVATVLLCCAFVYDIFWVFISPVIFHESVMIAVARGDKAGGEAIPMLLRFPRLFDPWGGYDMIGFGDILFPGLLVSFAHRFDKDNGRGASNGYFLWLVIGYGIGLVFTYLGLYLMNGNGQPALLYLVPCTLGVTVILGCIRGELKNLWNYGTDPSLSTEHSEV</sequence>
<feature type="transmembrane region" description="Helical" evidence="12">
    <location>
        <begin position="521"/>
        <end position="539"/>
    </location>
</feature>
<keyword evidence="11" id="KW-0325">Glycoprotein</keyword>
<evidence type="ECO:0000313" key="15">
    <source>
        <dbReference type="Proteomes" id="UP000053144"/>
    </source>
</evidence>
<keyword evidence="7" id="KW-0967">Endosome</keyword>
<evidence type="ECO:0000256" key="12">
    <source>
        <dbReference type="SAM" id="Phobius"/>
    </source>
</evidence>
<dbReference type="Gene3D" id="3.50.30.30">
    <property type="match status" value="1"/>
</dbReference>
<reference evidence="15" key="1">
    <citation type="journal article" date="2015" name="Proc. Natl. Acad. Sci. U.S.A.">
        <title>Genome sequencing of adzuki bean (Vigna angularis) provides insight into high starch and low fat accumulation and domestication.</title>
        <authorList>
            <person name="Yang K."/>
            <person name="Tian Z."/>
            <person name="Chen C."/>
            <person name="Luo L."/>
            <person name="Zhao B."/>
            <person name="Wang Z."/>
            <person name="Yu L."/>
            <person name="Li Y."/>
            <person name="Sun Y."/>
            <person name="Li W."/>
            <person name="Chen Y."/>
            <person name="Li Y."/>
            <person name="Zhang Y."/>
            <person name="Ai D."/>
            <person name="Zhao J."/>
            <person name="Shang C."/>
            <person name="Ma Y."/>
            <person name="Wu B."/>
            <person name="Wang M."/>
            <person name="Gao L."/>
            <person name="Sun D."/>
            <person name="Zhang P."/>
            <person name="Guo F."/>
            <person name="Wang W."/>
            <person name="Li Y."/>
            <person name="Wang J."/>
            <person name="Varshney R.K."/>
            <person name="Wang J."/>
            <person name="Ling H.Q."/>
            <person name="Wan P."/>
        </authorList>
    </citation>
    <scope>NUCLEOTIDE SEQUENCE</scope>
    <source>
        <strain evidence="15">cv. Jingnong 6</strain>
    </source>
</reference>
<dbReference type="Gramene" id="KOM28463">
    <property type="protein sequence ID" value="KOM28463"/>
    <property type="gene ID" value="LR48_Vigan549s001800"/>
</dbReference>
<dbReference type="GO" id="GO:0030660">
    <property type="term" value="C:Golgi-associated vesicle membrane"/>
    <property type="evidence" value="ECO:0007669"/>
    <property type="project" value="TreeGrafter"/>
</dbReference>
<evidence type="ECO:0000256" key="9">
    <source>
        <dbReference type="ARBA" id="ARBA00022989"/>
    </source>
</evidence>
<dbReference type="PANTHER" id="PTHR12174">
    <property type="entry name" value="SIGNAL PEPTIDE PEPTIDASE"/>
    <property type="match status" value="1"/>
</dbReference>
<comment type="similarity">
    <text evidence="3">Belongs to the peptidase A22B family.</text>
</comment>
<feature type="transmembrane region" description="Helical" evidence="12">
    <location>
        <begin position="220"/>
        <end position="239"/>
    </location>
</feature>
<gene>
    <name evidence="14" type="ORF">LR48_Vigan549s001800</name>
</gene>
<proteinExistence type="inferred from homology"/>
<dbReference type="InterPro" id="IPR006639">
    <property type="entry name" value="Preselin/SPP"/>
</dbReference>
<dbReference type="GO" id="GO:0005765">
    <property type="term" value="C:lysosomal membrane"/>
    <property type="evidence" value="ECO:0007669"/>
    <property type="project" value="TreeGrafter"/>
</dbReference>
<accession>A0A0L9TD72</accession>
<evidence type="ECO:0000256" key="5">
    <source>
        <dbReference type="ARBA" id="ARBA00022692"/>
    </source>
</evidence>
<keyword evidence="10 12" id="KW-0472">Membrane</keyword>
<name>A0A0L9TD72_PHAAN</name>
<feature type="transmembrane region" description="Helical" evidence="12">
    <location>
        <begin position="350"/>
        <end position="368"/>
    </location>
</feature>
<keyword evidence="4" id="KW-0645">Protease</keyword>
<dbReference type="AlphaFoldDB" id="A0A0L9TD72"/>
<evidence type="ECO:0000256" key="4">
    <source>
        <dbReference type="ARBA" id="ARBA00022670"/>
    </source>
</evidence>
<dbReference type="GO" id="GO:0098554">
    <property type="term" value="C:cytoplasmic side of endoplasmic reticulum membrane"/>
    <property type="evidence" value="ECO:0007669"/>
    <property type="project" value="TreeGrafter"/>
</dbReference>
<dbReference type="PANTHER" id="PTHR12174:SF90">
    <property type="entry name" value="SIGNAL PEPTIDE PEPTIDASE-LIKE 3"/>
    <property type="match status" value="1"/>
</dbReference>
<evidence type="ECO:0000313" key="14">
    <source>
        <dbReference type="EMBL" id="KOM28463.1"/>
    </source>
</evidence>
<evidence type="ECO:0000256" key="10">
    <source>
        <dbReference type="ARBA" id="ARBA00023136"/>
    </source>
</evidence>
<evidence type="ECO:0000256" key="2">
    <source>
        <dbReference type="ARBA" id="ARBA00004337"/>
    </source>
</evidence>
<feature type="domain" description="PA" evidence="13">
    <location>
        <begin position="123"/>
        <end position="194"/>
    </location>
</feature>
<dbReference type="InterPro" id="IPR046450">
    <property type="entry name" value="PA_dom_sf"/>
</dbReference>
<evidence type="ECO:0000256" key="3">
    <source>
        <dbReference type="ARBA" id="ARBA00006859"/>
    </source>
</evidence>
<keyword evidence="6" id="KW-0732">Signal</keyword>
<dbReference type="InterPro" id="IPR003137">
    <property type="entry name" value="PA_domain"/>
</dbReference>
<organism evidence="14 15">
    <name type="scientific">Phaseolus angularis</name>
    <name type="common">Azuki bean</name>
    <name type="synonym">Vigna angularis</name>
    <dbReference type="NCBI Taxonomy" id="3914"/>
    <lineage>
        <taxon>Eukaryota</taxon>
        <taxon>Viridiplantae</taxon>
        <taxon>Streptophyta</taxon>
        <taxon>Embryophyta</taxon>
        <taxon>Tracheophyta</taxon>
        <taxon>Spermatophyta</taxon>
        <taxon>Magnoliopsida</taxon>
        <taxon>eudicotyledons</taxon>
        <taxon>Gunneridae</taxon>
        <taxon>Pentapetalae</taxon>
        <taxon>rosids</taxon>
        <taxon>fabids</taxon>
        <taxon>Fabales</taxon>
        <taxon>Fabaceae</taxon>
        <taxon>Papilionoideae</taxon>
        <taxon>50 kb inversion clade</taxon>
        <taxon>NPAAA clade</taxon>
        <taxon>indigoferoid/millettioid clade</taxon>
        <taxon>Phaseoleae</taxon>
        <taxon>Vigna</taxon>
    </lineage>
</organism>
<dbReference type="FunFam" id="3.50.30.30:FF:000007">
    <property type="entry name" value="Signal peptide peptidase-like 3"/>
    <property type="match status" value="1"/>
</dbReference>
<comment type="subcellular location">
    <subcellularLocation>
        <location evidence="2">Endosome membrane</location>
        <topology evidence="2">Multi-pass membrane protein</topology>
    </subcellularLocation>
</comment>
<keyword evidence="8" id="KW-0378">Hydrolase</keyword>
<feature type="transmembrane region" description="Helical" evidence="12">
    <location>
        <begin position="282"/>
        <end position="300"/>
    </location>
</feature>
<dbReference type="Pfam" id="PF04258">
    <property type="entry name" value="Peptidase_A22B"/>
    <property type="match status" value="1"/>
</dbReference>
<evidence type="ECO:0000256" key="7">
    <source>
        <dbReference type="ARBA" id="ARBA00022753"/>
    </source>
</evidence>
<keyword evidence="5 12" id="KW-0812">Transmembrane</keyword>
<dbReference type="Pfam" id="PF02225">
    <property type="entry name" value="PA"/>
    <property type="match status" value="1"/>
</dbReference>
<dbReference type="SMART" id="SM00730">
    <property type="entry name" value="PSN"/>
    <property type="match status" value="1"/>
</dbReference>
<evidence type="ECO:0000256" key="6">
    <source>
        <dbReference type="ARBA" id="ARBA00022729"/>
    </source>
</evidence>
<feature type="transmembrane region" description="Helical" evidence="12">
    <location>
        <begin position="461"/>
        <end position="480"/>
    </location>
</feature>
<dbReference type="InterPro" id="IPR007369">
    <property type="entry name" value="Peptidase_A22B_SPP"/>
</dbReference>
<keyword evidence="9 12" id="KW-1133">Transmembrane helix</keyword>
<evidence type="ECO:0000256" key="1">
    <source>
        <dbReference type="ARBA" id="ARBA00003012"/>
    </source>
</evidence>
<evidence type="ECO:0000256" key="8">
    <source>
        <dbReference type="ARBA" id="ARBA00022801"/>
    </source>
</evidence>
<dbReference type="GO" id="GO:0042500">
    <property type="term" value="F:aspartic endopeptidase activity, intramembrane cleaving"/>
    <property type="evidence" value="ECO:0007669"/>
    <property type="project" value="InterPro"/>
</dbReference>
<dbReference type="OMA" id="CNNPYLM"/>
<feature type="transmembrane region" description="Helical" evidence="12">
    <location>
        <begin position="374"/>
        <end position="394"/>
    </location>
</feature>
<evidence type="ECO:0000256" key="11">
    <source>
        <dbReference type="ARBA" id="ARBA00023180"/>
    </source>
</evidence>
<dbReference type="Proteomes" id="UP000053144">
    <property type="component" value="Unassembled WGS sequence"/>
</dbReference>
<dbReference type="EMBL" id="KQ258436">
    <property type="protein sequence ID" value="KOM28463.1"/>
    <property type="molecule type" value="Genomic_DNA"/>
</dbReference>
<feature type="transmembrane region" description="Helical" evidence="12">
    <location>
        <begin position="492"/>
        <end position="515"/>
    </location>
</feature>
<dbReference type="SUPFAM" id="SSF52025">
    <property type="entry name" value="PA domain"/>
    <property type="match status" value="1"/>
</dbReference>